<dbReference type="AlphaFoldDB" id="U2V035"/>
<comment type="subcellular location">
    <subcellularLocation>
        <location evidence="1">Membrane</location>
    </subcellularLocation>
</comment>
<proteinExistence type="predicted"/>
<evidence type="ECO:0000313" key="11">
    <source>
        <dbReference type="EMBL" id="ERL08717.1"/>
    </source>
</evidence>
<evidence type="ECO:0000256" key="9">
    <source>
        <dbReference type="SAM" id="Phobius"/>
    </source>
</evidence>
<keyword evidence="6 9" id="KW-0472">Membrane</keyword>
<protein>
    <submittedName>
        <fullName evidence="11">POTRA domain protein, FtsQ-type</fullName>
    </submittedName>
</protein>
<keyword evidence="5 9" id="KW-1133">Transmembrane helix</keyword>
<evidence type="ECO:0000256" key="5">
    <source>
        <dbReference type="ARBA" id="ARBA00022989"/>
    </source>
</evidence>
<feature type="domain" description="POTRA" evidence="10">
    <location>
        <begin position="68"/>
        <end position="136"/>
    </location>
</feature>
<dbReference type="InterPro" id="IPR034746">
    <property type="entry name" value="POTRA"/>
</dbReference>
<sequence>MGARGGLHPKRDRRSARRELTPDRRGSGAERSQRYLPIRRLIIGTIVIASLALVGLLAVLILSYTPVFTITGVDADATAHMDSDSIVRLAAVDDGATLLNLDESKVTNNLRKNPWVGSVEYVREFPDRLRIVVYERDIEAIVVMGTGSVAWCLGADGVWVEPYPIDVPDGSSMGDVALGEAQSLGVLLITDVPASVSPVAGTTATDSVITAVSSYRNGFSSAMNAQVVSYSVPSLDSIACTLSSGVEVSLGAPTDIEAKETAVGAILAAHENKVTYINVRVPSSPTYRAIASDDVQAGTGATGSAT</sequence>
<evidence type="ECO:0000313" key="12">
    <source>
        <dbReference type="Proteomes" id="UP000016638"/>
    </source>
</evidence>
<evidence type="ECO:0000256" key="7">
    <source>
        <dbReference type="ARBA" id="ARBA00023306"/>
    </source>
</evidence>
<keyword evidence="7" id="KW-0131">Cell cycle</keyword>
<dbReference type="PANTHER" id="PTHR37820:SF1">
    <property type="entry name" value="CELL DIVISION PROTEIN FTSQ"/>
    <property type="match status" value="1"/>
</dbReference>
<evidence type="ECO:0000256" key="1">
    <source>
        <dbReference type="ARBA" id="ARBA00004370"/>
    </source>
</evidence>
<dbReference type="EMBL" id="AWEZ01000043">
    <property type="protein sequence ID" value="ERL08717.1"/>
    <property type="molecule type" value="Genomic_DNA"/>
</dbReference>
<feature type="transmembrane region" description="Helical" evidence="9">
    <location>
        <begin position="41"/>
        <end position="64"/>
    </location>
</feature>
<organism evidence="11 12">
    <name type="scientific">Olsenella profusa F0195</name>
    <dbReference type="NCBI Taxonomy" id="1125712"/>
    <lineage>
        <taxon>Bacteria</taxon>
        <taxon>Bacillati</taxon>
        <taxon>Actinomycetota</taxon>
        <taxon>Coriobacteriia</taxon>
        <taxon>Coriobacteriales</taxon>
        <taxon>Atopobiaceae</taxon>
        <taxon>Olsenella</taxon>
    </lineage>
</organism>
<dbReference type="GO" id="GO:0051301">
    <property type="term" value="P:cell division"/>
    <property type="evidence" value="ECO:0007669"/>
    <property type="project" value="UniProtKB-KW"/>
</dbReference>
<comment type="caution">
    <text evidence="11">The sequence shown here is derived from an EMBL/GenBank/DDBJ whole genome shotgun (WGS) entry which is preliminary data.</text>
</comment>
<evidence type="ECO:0000259" key="10">
    <source>
        <dbReference type="PROSITE" id="PS51779"/>
    </source>
</evidence>
<evidence type="ECO:0000256" key="6">
    <source>
        <dbReference type="ARBA" id="ARBA00023136"/>
    </source>
</evidence>
<dbReference type="InterPro" id="IPR050487">
    <property type="entry name" value="FtsQ_DivIB"/>
</dbReference>
<dbReference type="PANTHER" id="PTHR37820">
    <property type="entry name" value="CELL DIVISION PROTEIN DIVIB"/>
    <property type="match status" value="1"/>
</dbReference>
<feature type="compositionally biased region" description="Basic and acidic residues" evidence="8">
    <location>
        <begin position="17"/>
        <end position="31"/>
    </location>
</feature>
<keyword evidence="2" id="KW-1003">Cell membrane</keyword>
<name>U2V035_9ACTN</name>
<dbReference type="Gene3D" id="3.10.20.310">
    <property type="entry name" value="membrane protein fhac"/>
    <property type="match status" value="1"/>
</dbReference>
<dbReference type="PATRIC" id="fig|1125712.3.peg.1007"/>
<feature type="region of interest" description="Disordered" evidence="8">
    <location>
        <begin position="1"/>
        <end position="31"/>
    </location>
</feature>
<evidence type="ECO:0000256" key="3">
    <source>
        <dbReference type="ARBA" id="ARBA00022618"/>
    </source>
</evidence>
<dbReference type="Pfam" id="PF08478">
    <property type="entry name" value="POTRA_1"/>
    <property type="match status" value="1"/>
</dbReference>
<dbReference type="GO" id="GO:0005886">
    <property type="term" value="C:plasma membrane"/>
    <property type="evidence" value="ECO:0007669"/>
    <property type="project" value="TreeGrafter"/>
</dbReference>
<dbReference type="PROSITE" id="PS51779">
    <property type="entry name" value="POTRA"/>
    <property type="match status" value="1"/>
</dbReference>
<accession>U2V035</accession>
<dbReference type="eggNOG" id="COG1589">
    <property type="taxonomic scope" value="Bacteria"/>
</dbReference>
<feature type="compositionally biased region" description="Basic residues" evidence="8">
    <location>
        <begin position="7"/>
        <end position="16"/>
    </location>
</feature>
<keyword evidence="4 9" id="KW-0812">Transmembrane</keyword>
<keyword evidence="12" id="KW-1185">Reference proteome</keyword>
<dbReference type="Proteomes" id="UP000016638">
    <property type="component" value="Unassembled WGS sequence"/>
</dbReference>
<keyword evidence="3" id="KW-0132">Cell division</keyword>
<gene>
    <name evidence="11" type="ORF">HMPREF1316_0381</name>
</gene>
<evidence type="ECO:0000256" key="2">
    <source>
        <dbReference type="ARBA" id="ARBA00022475"/>
    </source>
</evidence>
<evidence type="ECO:0000256" key="8">
    <source>
        <dbReference type="SAM" id="MobiDB-lite"/>
    </source>
</evidence>
<reference evidence="11 12" key="1">
    <citation type="submission" date="2013-08" db="EMBL/GenBank/DDBJ databases">
        <authorList>
            <person name="Durkin A.S."/>
            <person name="Haft D.R."/>
            <person name="McCorrison J."/>
            <person name="Torralba M."/>
            <person name="Gillis M."/>
            <person name="Haft D.H."/>
            <person name="Methe B."/>
            <person name="Sutton G."/>
            <person name="Nelson K.E."/>
        </authorList>
    </citation>
    <scope>NUCLEOTIDE SEQUENCE [LARGE SCALE GENOMIC DNA]</scope>
    <source>
        <strain evidence="11 12">F0195</strain>
    </source>
</reference>
<dbReference type="InterPro" id="IPR013685">
    <property type="entry name" value="POTRA_FtsQ_type"/>
</dbReference>
<evidence type="ECO:0000256" key="4">
    <source>
        <dbReference type="ARBA" id="ARBA00022692"/>
    </source>
</evidence>
<dbReference type="STRING" id="1125712.HMPREF1316_0381"/>